<reference evidence="1" key="2">
    <citation type="journal article" date="2023" name="Int. J. Mol. Sci.">
        <title>De Novo Assembly and Annotation of 11 Diverse Shrub Willow (Salix) Genomes Reveals Novel Gene Organization in Sex-Linked Regions.</title>
        <authorList>
            <person name="Hyden B."/>
            <person name="Feng K."/>
            <person name="Yates T.B."/>
            <person name="Jawdy S."/>
            <person name="Cereghino C."/>
            <person name="Smart L.B."/>
            <person name="Muchero W."/>
        </authorList>
    </citation>
    <scope>NUCLEOTIDE SEQUENCE</scope>
    <source>
        <tissue evidence="1">Shoot tip</tissue>
    </source>
</reference>
<comment type="caution">
    <text evidence="1">The sequence shown here is derived from an EMBL/GenBank/DDBJ whole genome shotgun (WGS) entry which is preliminary data.</text>
</comment>
<gene>
    <name evidence="1" type="ORF">OIU77_001572</name>
</gene>
<evidence type="ECO:0000313" key="2">
    <source>
        <dbReference type="Proteomes" id="UP001141253"/>
    </source>
</evidence>
<keyword evidence="2" id="KW-1185">Reference proteome</keyword>
<reference evidence="1" key="1">
    <citation type="submission" date="2022-10" db="EMBL/GenBank/DDBJ databases">
        <authorList>
            <person name="Hyden B.L."/>
            <person name="Feng K."/>
            <person name="Yates T."/>
            <person name="Jawdy S."/>
            <person name="Smart L.B."/>
            <person name="Muchero W."/>
        </authorList>
    </citation>
    <scope>NUCLEOTIDE SEQUENCE</scope>
    <source>
        <tissue evidence="1">Shoot tip</tissue>
    </source>
</reference>
<proteinExistence type="predicted"/>
<dbReference type="Proteomes" id="UP001141253">
    <property type="component" value="Chromosome 17"/>
</dbReference>
<name>A0ABQ9B1U6_9ROSI</name>
<evidence type="ECO:0000313" key="1">
    <source>
        <dbReference type="EMBL" id="KAJ6371089.1"/>
    </source>
</evidence>
<dbReference type="PANTHER" id="PTHR37383">
    <property type="entry name" value="OS01G0694200 PROTEIN"/>
    <property type="match status" value="1"/>
</dbReference>
<organism evidence="1 2">
    <name type="scientific">Salix suchowensis</name>
    <dbReference type="NCBI Taxonomy" id="1278906"/>
    <lineage>
        <taxon>Eukaryota</taxon>
        <taxon>Viridiplantae</taxon>
        <taxon>Streptophyta</taxon>
        <taxon>Embryophyta</taxon>
        <taxon>Tracheophyta</taxon>
        <taxon>Spermatophyta</taxon>
        <taxon>Magnoliopsida</taxon>
        <taxon>eudicotyledons</taxon>
        <taxon>Gunneridae</taxon>
        <taxon>Pentapetalae</taxon>
        <taxon>rosids</taxon>
        <taxon>fabids</taxon>
        <taxon>Malpighiales</taxon>
        <taxon>Salicaceae</taxon>
        <taxon>Saliceae</taxon>
        <taxon>Salix</taxon>
    </lineage>
</organism>
<protein>
    <submittedName>
        <fullName evidence="1">Uncharacterized protein</fullName>
    </submittedName>
</protein>
<sequence>MVLVQSSKLSPPPSLPPTKSILFEPNSHSLALMHTDSSVSLFPCLSFPSPPPLPPKPQILVPSPSSSSSFLLIHQEPIPKVLFLVASPYKGGSQILLRFYLLQKENIFYKPQVVCNQKVSSKKVCVFAVKLIDDGDGEMVKLMRCAVIECNVPVWSISVSSGVLVLGEDNGVRVFNLRQLVKGRVKNIKGINSNGKSDGKGLKLPNGVVGDDYFHGSSSGNGSNGVLDMKTDKQCVSGKCASAICCY</sequence>
<accession>A0ABQ9B1U6</accession>
<dbReference type="EMBL" id="JAPFFI010000013">
    <property type="protein sequence ID" value="KAJ6371089.1"/>
    <property type="molecule type" value="Genomic_DNA"/>
</dbReference>
<dbReference type="PANTHER" id="PTHR37383:SF1">
    <property type="entry name" value="OS01G0694200 PROTEIN"/>
    <property type="match status" value="1"/>
</dbReference>